<name>A0AAJ0HX27_9PEZI</name>
<evidence type="ECO:0000256" key="5">
    <source>
        <dbReference type="ARBA" id="ARBA00023002"/>
    </source>
</evidence>
<reference evidence="11" key="1">
    <citation type="journal article" date="2023" name="Mol. Phylogenet. Evol.">
        <title>Genome-scale phylogeny and comparative genomics of the fungal order Sordariales.</title>
        <authorList>
            <person name="Hensen N."/>
            <person name="Bonometti L."/>
            <person name="Westerberg I."/>
            <person name="Brannstrom I.O."/>
            <person name="Guillou S."/>
            <person name="Cros-Aarteil S."/>
            <person name="Calhoun S."/>
            <person name="Haridas S."/>
            <person name="Kuo A."/>
            <person name="Mondo S."/>
            <person name="Pangilinan J."/>
            <person name="Riley R."/>
            <person name="LaButti K."/>
            <person name="Andreopoulos B."/>
            <person name="Lipzen A."/>
            <person name="Chen C."/>
            <person name="Yan M."/>
            <person name="Daum C."/>
            <person name="Ng V."/>
            <person name="Clum A."/>
            <person name="Steindorff A."/>
            <person name="Ohm R.A."/>
            <person name="Martin F."/>
            <person name="Silar P."/>
            <person name="Natvig D.O."/>
            <person name="Lalanne C."/>
            <person name="Gautier V."/>
            <person name="Ament-Velasquez S.L."/>
            <person name="Kruys A."/>
            <person name="Hutchinson M.I."/>
            <person name="Powell A.J."/>
            <person name="Barry K."/>
            <person name="Miller A.N."/>
            <person name="Grigoriev I.V."/>
            <person name="Debuchy R."/>
            <person name="Gladieux P."/>
            <person name="Hiltunen Thoren M."/>
            <person name="Johannesson H."/>
        </authorList>
    </citation>
    <scope>NUCLEOTIDE SEQUENCE</scope>
    <source>
        <strain evidence="11">CBS 955.72</strain>
    </source>
</reference>
<protein>
    <recommendedName>
        <fullName evidence="9">Amine oxidase</fullName>
        <ecNumber evidence="9">1.4.3.-</ecNumber>
    </recommendedName>
</protein>
<evidence type="ECO:0000256" key="9">
    <source>
        <dbReference type="RuleBase" id="RU000672"/>
    </source>
</evidence>
<accession>A0AAJ0HX27</accession>
<dbReference type="GO" id="GO:0005507">
    <property type="term" value="F:copper ion binding"/>
    <property type="evidence" value="ECO:0007669"/>
    <property type="project" value="InterPro"/>
</dbReference>
<feature type="domain" description="Copper amine oxidase catalytic" evidence="10">
    <location>
        <begin position="142"/>
        <end position="537"/>
    </location>
</feature>
<evidence type="ECO:0000256" key="4">
    <source>
        <dbReference type="ARBA" id="ARBA00022772"/>
    </source>
</evidence>
<evidence type="ECO:0000256" key="2">
    <source>
        <dbReference type="ARBA" id="ARBA00007983"/>
    </source>
</evidence>
<dbReference type="GO" id="GO:0008131">
    <property type="term" value="F:primary methylamine oxidase activity"/>
    <property type="evidence" value="ECO:0007669"/>
    <property type="project" value="InterPro"/>
</dbReference>
<keyword evidence="5 9" id="KW-0560">Oxidoreductase</keyword>
<evidence type="ECO:0000256" key="8">
    <source>
        <dbReference type="PIRSR" id="PIRSR600269-51"/>
    </source>
</evidence>
<evidence type="ECO:0000256" key="1">
    <source>
        <dbReference type="ARBA" id="ARBA00001935"/>
    </source>
</evidence>
<dbReference type="PROSITE" id="PS01164">
    <property type="entry name" value="COPPER_AMINE_OXID_1"/>
    <property type="match status" value="1"/>
</dbReference>
<evidence type="ECO:0000256" key="6">
    <source>
        <dbReference type="ARBA" id="ARBA00023008"/>
    </source>
</evidence>
<dbReference type="PANTHER" id="PTHR10638:SF33">
    <property type="entry name" value="AMINE OXIDASE"/>
    <property type="match status" value="1"/>
</dbReference>
<comment type="caution">
    <text evidence="11">The sequence shown here is derived from an EMBL/GenBank/DDBJ whole genome shotgun (WGS) entry which is preliminary data.</text>
</comment>
<keyword evidence="4 7" id="KW-0801">TPQ</keyword>
<dbReference type="InterPro" id="IPR016182">
    <property type="entry name" value="Cu_amine_oxidase_N-reg"/>
</dbReference>
<dbReference type="InterPro" id="IPR036460">
    <property type="entry name" value="Cu_amine_oxidase_C_sf"/>
</dbReference>
<evidence type="ECO:0000259" key="10">
    <source>
        <dbReference type="Pfam" id="PF01179"/>
    </source>
</evidence>
<gene>
    <name evidence="11" type="ORF">B0T25DRAFT_67470</name>
</gene>
<dbReference type="PANTHER" id="PTHR10638">
    <property type="entry name" value="COPPER AMINE OXIDASE"/>
    <property type="match status" value="1"/>
</dbReference>
<dbReference type="SUPFAM" id="SSF54416">
    <property type="entry name" value="Amine oxidase N-terminal region"/>
    <property type="match status" value="1"/>
</dbReference>
<comment type="PTM">
    <text evidence="8 9">Topaquinone (TPQ) is generated by copper-dependent autoxidation of a specific tyrosyl residue.</text>
</comment>
<dbReference type="SUPFAM" id="SSF49998">
    <property type="entry name" value="Amine oxidase catalytic domain"/>
    <property type="match status" value="1"/>
</dbReference>
<feature type="modified residue" description="2',4',5'-topaquinone" evidence="8">
    <location>
        <position position="285"/>
    </location>
</feature>
<comment type="cofactor">
    <cofactor evidence="9">
        <name>Cu cation</name>
        <dbReference type="ChEBI" id="CHEBI:23378"/>
    </cofactor>
    <text evidence="9">Contains 1 topaquinone per subunit.</text>
</comment>
<reference evidence="11" key="2">
    <citation type="submission" date="2023-06" db="EMBL/GenBank/DDBJ databases">
        <authorList>
            <consortium name="Lawrence Berkeley National Laboratory"/>
            <person name="Haridas S."/>
            <person name="Hensen N."/>
            <person name="Bonometti L."/>
            <person name="Westerberg I."/>
            <person name="Brannstrom I.O."/>
            <person name="Guillou S."/>
            <person name="Cros-Aarteil S."/>
            <person name="Calhoun S."/>
            <person name="Kuo A."/>
            <person name="Mondo S."/>
            <person name="Pangilinan J."/>
            <person name="Riley R."/>
            <person name="Labutti K."/>
            <person name="Andreopoulos B."/>
            <person name="Lipzen A."/>
            <person name="Chen C."/>
            <person name="Yanf M."/>
            <person name="Daum C."/>
            <person name="Ng V."/>
            <person name="Clum A."/>
            <person name="Steindorff A."/>
            <person name="Ohm R."/>
            <person name="Martin F."/>
            <person name="Silar P."/>
            <person name="Natvig D."/>
            <person name="Lalanne C."/>
            <person name="Gautier V."/>
            <person name="Ament-Velasquez S.L."/>
            <person name="Kruys A."/>
            <person name="Hutchinson M.I."/>
            <person name="Powell A.J."/>
            <person name="Barry K."/>
            <person name="Miller A.N."/>
            <person name="Grigoriev I.V."/>
            <person name="Debuchy R."/>
            <person name="Gladieux P."/>
            <person name="Thoren M.H."/>
            <person name="Johannesson H."/>
        </authorList>
    </citation>
    <scope>NUCLEOTIDE SEQUENCE</scope>
    <source>
        <strain evidence="11">CBS 955.72</strain>
    </source>
</reference>
<feature type="active site" description="Proton acceptor" evidence="7">
    <location>
        <position position="201"/>
    </location>
</feature>
<comment type="similarity">
    <text evidence="2 9">Belongs to the copper/topaquinone oxidase family.</text>
</comment>
<proteinExistence type="inferred from homology"/>
<dbReference type="Pfam" id="PF01179">
    <property type="entry name" value="Cu_amine_oxid"/>
    <property type="match status" value="1"/>
</dbReference>
<evidence type="ECO:0000313" key="11">
    <source>
        <dbReference type="EMBL" id="KAK3364496.1"/>
    </source>
</evidence>
<organism evidence="11 12">
    <name type="scientific">Lasiosphaeria hispida</name>
    <dbReference type="NCBI Taxonomy" id="260671"/>
    <lineage>
        <taxon>Eukaryota</taxon>
        <taxon>Fungi</taxon>
        <taxon>Dikarya</taxon>
        <taxon>Ascomycota</taxon>
        <taxon>Pezizomycotina</taxon>
        <taxon>Sordariomycetes</taxon>
        <taxon>Sordariomycetidae</taxon>
        <taxon>Sordariales</taxon>
        <taxon>Lasiosphaeriaceae</taxon>
        <taxon>Lasiosphaeria</taxon>
    </lineage>
</organism>
<dbReference type="InterPro" id="IPR000269">
    <property type="entry name" value="Cu_amine_oxidase"/>
</dbReference>
<sequence>MRKVELACLAHPRVKEEIEALKLPDEATVVIEPWTYGADGENMSQRITICWFYMRLSSNPDANYYAYPLDLCAEISLDMEVAKVYRLPSGENGQSATGGGGQRSSTAVIFTSRVNTTPVSQQIVGPAHDRIRLCSLMAHHSANSISWEKWTMRVGFNYREGMTLHGIRYDGRSLFYRLSPSEMFVPYADPRSPFVRKAAFDIGNDGAGACANNLKLGCDCLGQTKYFDGWLTTLAGVPLKLPNVICCHEVDDGILWKHTNFRTGNAVVTRSRLLVLQTIITVSNYEYIFLFYFGQDASIHYEIRATGILSTAPIAIGDTVPYGAVVAPGVLAPYHQHLFCLRIDPALDSHRNSLVVEESHTTPFSPSNPYGVGYATKSATIAHELGLDLKHSNNRTFKIVNESRINPTTGTPVGFKLVPCYSALLLAHPDSFHARRSEFGTHAVWVTRYHDDEMFPSGKFTMQSTGGEGIASWIRRRRRENGGEEDKKGAGVRDEDIVLWHTFGSTHHPRAEDWPVMPCEKMMVGLKPVNFFERNPGLDVAVSTQEKNLSVLVEDVSLGA</sequence>
<dbReference type="GO" id="GO:0009308">
    <property type="term" value="P:amine metabolic process"/>
    <property type="evidence" value="ECO:0007669"/>
    <property type="project" value="UniProtKB-UniRule"/>
</dbReference>
<dbReference type="EC" id="1.4.3.-" evidence="9"/>
<dbReference type="Gene3D" id="3.10.450.40">
    <property type="match status" value="1"/>
</dbReference>
<evidence type="ECO:0000313" key="12">
    <source>
        <dbReference type="Proteomes" id="UP001275084"/>
    </source>
</evidence>
<evidence type="ECO:0000256" key="7">
    <source>
        <dbReference type="PIRSR" id="PIRSR600269-50"/>
    </source>
</evidence>
<keyword evidence="6 9" id="KW-0186">Copper</keyword>
<comment type="cofactor">
    <cofactor evidence="1">
        <name>Cu cation</name>
        <dbReference type="ChEBI" id="CHEBI:23378"/>
    </cofactor>
</comment>
<feature type="active site" description="Schiff-base intermediate with substrate; via topaquinone" evidence="7">
    <location>
        <position position="285"/>
    </location>
</feature>
<evidence type="ECO:0000256" key="3">
    <source>
        <dbReference type="ARBA" id="ARBA00022723"/>
    </source>
</evidence>
<dbReference type="Gene3D" id="2.70.98.20">
    <property type="entry name" value="Copper amine oxidase, catalytic domain"/>
    <property type="match status" value="1"/>
</dbReference>
<dbReference type="InterPro" id="IPR015798">
    <property type="entry name" value="Cu_amine_oxidase_C"/>
</dbReference>
<keyword evidence="3 9" id="KW-0479">Metal-binding</keyword>
<dbReference type="GO" id="GO:0048038">
    <property type="term" value="F:quinone binding"/>
    <property type="evidence" value="ECO:0007669"/>
    <property type="project" value="InterPro"/>
</dbReference>
<dbReference type="EMBL" id="JAUIQD010000001">
    <property type="protein sequence ID" value="KAK3364496.1"/>
    <property type="molecule type" value="Genomic_DNA"/>
</dbReference>
<keyword evidence="12" id="KW-1185">Reference proteome</keyword>
<dbReference type="AlphaFoldDB" id="A0AAJ0HX27"/>
<dbReference type="Proteomes" id="UP001275084">
    <property type="component" value="Unassembled WGS sequence"/>
</dbReference>
<dbReference type="InterPro" id="IPR049948">
    <property type="entry name" value="Cu_Am_ox_TPQ-bd"/>
</dbReference>